<keyword evidence="1" id="KW-0862">Zinc</keyword>
<feature type="region of interest" description="Disordered" evidence="2">
    <location>
        <begin position="129"/>
        <end position="191"/>
    </location>
</feature>
<dbReference type="AlphaFoldDB" id="S8BVD5"/>
<feature type="region of interest" description="Disordered" evidence="2">
    <location>
        <begin position="393"/>
        <end position="419"/>
    </location>
</feature>
<dbReference type="OMA" id="FDYTETI"/>
<feature type="compositionally biased region" description="Polar residues" evidence="2">
    <location>
        <begin position="163"/>
        <end position="174"/>
    </location>
</feature>
<dbReference type="PROSITE" id="PS50157">
    <property type="entry name" value="ZINC_FINGER_C2H2_2"/>
    <property type="match status" value="1"/>
</dbReference>
<organism evidence="4 5">
    <name type="scientific">Dactylellina haptotyla (strain CBS 200.50)</name>
    <name type="common">Nematode-trapping fungus</name>
    <name type="synonym">Monacrosporium haptotylum</name>
    <dbReference type="NCBI Taxonomy" id="1284197"/>
    <lineage>
        <taxon>Eukaryota</taxon>
        <taxon>Fungi</taxon>
        <taxon>Dikarya</taxon>
        <taxon>Ascomycota</taxon>
        <taxon>Pezizomycotina</taxon>
        <taxon>Orbiliomycetes</taxon>
        <taxon>Orbiliales</taxon>
        <taxon>Orbiliaceae</taxon>
        <taxon>Dactylellina</taxon>
    </lineage>
</organism>
<reference evidence="4 5" key="1">
    <citation type="journal article" date="2013" name="PLoS Genet.">
        <title>Genomic mechanisms accounting for the adaptation to parasitism in nematode-trapping fungi.</title>
        <authorList>
            <person name="Meerupati T."/>
            <person name="Andersson K.M."/>
            <person name="Friman E."/>
            <person name="Kumar D."/>
            <person name="Tunlid A."/>
            <person name="Ahren D."/>
        </authorList>
    </citation>
    <scope>NUCLEOTIDE SEQUENCE [LARGE SCALE GENOMIC DNA]</scope>
    <source>
        <strain evidence="4 5">CBS 200.50</strain>
    </source>
</reference>
<dbReference type="GO" id="GO:0008270">
    <property type="term" value="F:zinc ion binding"/>
    <property type="evidence" value="ECO:0007669"/>
    <property type="project" value="UniProtKB-KW"/>
</dbReference>
<dbReference type="EMBL" id="AQGS01000079">
    <property type="protein sequence ID" value="EPS43398.1"/>
    <property type="molecule type" value="Genomic_DNA"/>
</dbReference>
<feature type="domain" description="C2H2-type" evidence="3">
    <location>
        <begin position="245"/>
        <end position="273"/>
    </location>
</feature>
<evidence type="ECO:0000313" key="4">
    <source>
        <dbReference type="EMBL" id="EPS43398.1"/>
    </source>
</evidence>
<dbReference type="PROSITE" id="PS00028">
    <property type="entry name" value="ZINC_FINGER_C2H2_1"/>
    <property type="match status" value="1"/>
</dbReference>
<accession>S8BVD5</accession>
<evidence type="ECO:0000313" key="5">
    <source>
        <dbReference type="Proteomes" id="UP000015100"/>
    </source>
</evidence>
<sequence length="765" mass="86070">MSSPSEYPQDPDPASRSEKKDEGGRRNFYATRPKTPQLQVQTDSPHSGARGFPPSPDISVPHVVLSPPGYHHTTSNYLEDSVSKANHQAMPPPPLPSKGIKTEVTQTINPSVLSISSPEEVRILRDLSMDDPASPNALQHDTSMEQEEEMFRFDESMARPRFSTPSDQLRSNQRPGMFRSPTEYDPRYSSGDLNFSESVKVPEENHGRYTVRDISEPSVSFSSSEPSKTISGHSIQLLKGPIGQFQCCCCKAAFIAKQNLETHFSAQHKGRHTHPTEFEFTCRFCGEGFGIKSDRDTHLLACGVVPIAKRGKRIPHGQRFSIDSHPHRYSTSSLSPAGVETPNSGGRDSQLSLTSITSTPSEFELSDFNPADDEPTTIQKLVLKAKRQTMNALGKTADAEGEPISPSKRRKSNASSHFAKNVARNISKALEAGLIKMEELTGGLDTVAAPVGISDHPEGIAPKIKGFPQPKSKTKGKRSKEQSPFEDQLACPYAKGDPEKYLTCLLIHRRDMPGLREHLGRVHFEGTTPHGAIGSKDWPTLFLFCFPHWNNYIPDGRFDYTETIKLLQVLSLGEPINKFLRDLERHLAARRARELQEMEAIYTERSWRRYQEFLSGVQAFDRPPSSPPLQAARPPSPHYQSVQPLQHQMYSPEEPIVMTLTVSRDIEFTLNRQIEFRFVLGHFSASEFRHWLDAVFDPPVIFSENHLRLREYNARVGSLQDLEMFLNYEVPARLGNIRRHRDDNITVSIHENWTTDFLTITPGHH</sequence>
<evidence type="ECO:0000259" key="3">
    <source>
        <dbReference type="PROSITE" id="PS50157"/>
    </source>
</evidence>
<name>S8BVD5_DACHA</name>
<feature type="region of interest" description="Disordered" evidence="2">
    <location>
        <begin position="315"/>
        <end position="353"/>
    </location>
</feature>
<feature type="region of interest" description="Disordered" evidence="2">
    <location>
        <begin position="1"/>
        <end position="76"/>
    </location>
</feature>
<dbReference type="Proteomes" id="UP000015100">
    <property type="component" value="Unassembled WGS sequence"/>
</dbReference>
<feature type="compositionally biased region" description="Basic and acidic residues" evidence="2">
    <location>
        <begin position="13"/>
        <end position="25"/>
    </location>
</feature>
<reference evidence="5" key="2">
    <citation type="submission" date="2013-04" db="EMBL/GenBank/DDBJ databases">
        <title>Genomic mechanisms accounting for the adaptation to parasitism in nematode-trapping fungi.</title>
        <authorList>
            <person name="Ahren D.G."/>
        </authorList>
    </citation>
    <scope>NUCLEOTIDE SEQUENCE [LARGE SCALE GENOMIC DNA]</scope>
    <source>
        <strain evidence="5">CBS 200.50</strain>
    </source>
</reference>
<dbReference type="OrthoDB" id="654211at2759"/>
<feature type="compositionally biased region" description="Basic and acidic residues" evidence="2">
    <location>
        <begin position="149"/>
        <end position="158"/>
    </location>
</feature>
<feature type="region of interest" description="Disordered" evidence="2">
    <location>
        <begin position="457"/>
        <end position="486"/>
    </location>
</feature>
<dbReference type="InterPro" id="IPR013087">
    <property type="entry name" value="Znf_C2H2_type"/>
</dbReference>
<evidence type="ECO:0000256" key="2">
    <source>
        <dbReference type="SAM" id="MobiDB-lite"/>
    </source>
</evidence>
<feature type="compositionally biased region" description="Polar residues" evidence="2">
    <location>
        <begin position="34"/>
        <end position="45"/>
    </location>
</feature>
<comment type="caution">
    <text evidence="4">The sequence shown here is derived from an EMBL/GenBank/DDBJ whole genome shotgun (WGS) entry which is preliminary data.</text>
</comment>
<proteinExistence type="predicted"/>
<dbReference type="HOGENOM" id="CLU_373361_0_0_1"/>
<feature type="region of interest" description="Disordered" evidence="2">
    <location>
        <begin position="621"/>
        <end position="641"/>
    </location>
</feature>
<keyword evidence="1" id="KW-0479">Metal-binding</keyword>
<keyword evidence="1" id="KW-0863">Zinc-finger</keyword>
<evidence type="ECO:0000256" key="1">
    <source>
        <dbReference type="PROSITE-ProRule" id="PRU00042"/>
    </source>
</evidence>
<keyword evidence="5" id="KW-1185">Reference proteome</keyword>
<gene>
    <name evidence="4" type="ORF">H072_2662</name>
</gene>
<protein>
    <recommendedName>
        <fullName evidence="3">C2H2-type domain-containing protein</fullName>
    </recommendedName>
</protein>
<feature type="compositionally biased region" description="Polar residues" evidence="2">
    <location>
        <begin position="329"/>
        <end position="353"/>
    </location>
</feature>